<dbReference type="Pfam" id="PF00067">
    <property type="entry name" value="p450"/>
    <property type="match status" value="1"/>
</dbReference>
<comment type="cofactor">
    <cofactor evidence="1 9">
        <name>heme</name>
        <dbReference type="ChEBI" id="CHEBI:30413"/>
    </cofactor>
</comment>
<dbReference type="CDD" id="cd11065">
    <property type="entry name" value="CYP64-like"/>
    <property type="match status" value="1"/>
</dbReference>
<keyword evidence="11" id="KW-0472">Membrane</keyword>
<keyword evidence="11" id="KW-1133">Transmembrane helix</keyword>
<comment type="caution">
    <text evidence="12">The sequence shown here is derived from an EMBL/GenBank/DDBJ whole genome shotgun (WGS) entry which is preliminary data.</text>
</comment>
<comment type="pathway">
    <text evidence="2">Secondary metabolite biosynthesis.</text>
</comment>
<keyword evidence="8 10" id="KW-0503">Monooxygenase</keyword>
<dbReference type="Gene3D" id="1.10.630.10">
    <property type="entry name" value="Cytochrome P450"/>
    <property type="match status" value="1"/>
</dbReference>
<feature type="transmembrane region" description="Helical" evidence="11">
    <location>
        <begin position="12"/>
        <end position="32"/>
    </location>
</feature>
<evidence type="ECO:0000256" key="5">
    <source>
        <dbReference type="ARBA" id="ARBA00022723"/>
    </source>
</evidence>
<evidence type="ECO:0000313" key="13">
    <source>
        <dbReference type="Proteomes" id="UP001150238"/>
    </source>
</evidence>
<evidence type="ECO:0000256" key="3">
    <source>
        <dbReference type="ARBA" id="ARBA00010617"/>
    </source>
</evidence>
<keyword evidence="5 9" id="KW-0479">Metal-binding</keyword>
<dbReference type="SUPFAM" id="SSF48264">
    <property type="entry name" value="Cytochrome P450"/>
    <property type="match status" value="1"/>
</dbReference>
<dbReference type="InterPro" id="IPR002401">
    <property type="entry name" value="Cyt_P450_E_grp-I"/>
</dbReference>
<evidence type="ECO:0000313" key="12">
    <source>
        <dbReference type="EMBL" id="KAJ4464869.1"/>
    </source>
</evidence>
<evidence type="ECO:0000256" key="7">
    <source>
        <dbReference type="ARBA" id="ARBA00023004"/>
    </source>
</evidence>
<evidence type="ECO:0000256" key="9">
    <source>
        <dbReference type="PIRSR" id="PIRSR602401-1"/>
    </source>
</evidence>
<dbReference type="EMBL" id="JANVFS010000055">
    <property type="protein sequence ID" value="KAJ4464869.1"/>
    <property type="molecule type" value="Genomic_DNA"/>
</dbReference>
<dbReference type="PANTHER" id="PTHR46300">
    <property type="entry name" value="P450, PUTATIVE (EUROFUNG)-RELATED-RELATED"/>
    <property type="match status" value="1"/>
</dbReference>
<evidence type="ECO:0000256" key="1">
    <source>
        <dbReference type="ARBA" id="ARBA00001971"/>
    </source>
</evidence>
<dbReference type="GO" id="GO:0005506">
    <property type="term" value="F:iron ion binding"/>
    <property type="evidence" value="ECO:0007669"/>
    <property type="project" value="InterPro"/>
</dbReference>
<sequence length="554" mass="62479">MGLVSFPFSTEWQSLPVGFMVLMLTSSLFIWYQRNHHHGSRATYNPPLPPGPKKLPFIGNALDMPPADQHIKFTQWGKQYNSDILHLRVMGMDYIVLNSWDAVIDLLDKRSGIYSSRPHATMLQDLIGWEGDLGLMCYGKAFNEHKKLFHQEFHPSNSSLHRPHERKALGVFLNSLIDTPEEWGSHIKQLIGAIIIGVAYGVQVQPKDDPNIDAAARMYGVLNTVLLPGAFLVDALPILRYIQSWFPGASFKQKAKAWYGVRKETILPPYMRVKQAMINGTANDSFTLRCLKNGENIVDPRVNHLSEEEEIIMQTAGTLYEAGADTGKTALRTFILAMTCFPKAQRDAQEEIDCVIGQERLPDYEDIVDDSDASVSLPYLRAVVLECFRWQTVVPLAVPHLVDTEDTYRGLYIPKGATILPNVWAILRDEKRYGPTAHTFDPERWLLQNDNSVRGGSRWKLNPDMMVHDPIPMSFGFGRRACPGKHMALSTFQINVVSLLHCFDITPPVDVAGNLVMPEIEYVTRLTSAPAPFECSIKPRSEKHVALVQEMLLD</sequence>
<reference evidence="12" key="1">
    <citation type="submission" date="2022-08" db="EMBL/GenBank/DDBJ databases">
        <authorList>
            <consortium name="DOE Joint Genome Institute"/>
            <person name="Min B."/>
            <person name="Riley R."/>
            <person name="Sierra-Patev S."/>
            <person name="Naranjo-Ortiz M."/>
            <person name="Looney B."/>
            <person name="Konkel Z."/>
            <person name="Slot J.C."/>
            <person name="Sakamoto Y."/>
            <person name="Steenwyk J.L."/>
            <person name="Rokas A."/>
            <person name="Carro J."/>
            <person name="Camarero S."/>
            <person name="Ferreira P."/>
            <person name="Molpeceres G."/>
            <person name="Ruiz-Duenas F.J."/>
            <person name="Serrano A."/>
            <person name="Henrissat B."/>
            <person name="Drula E."/>
            <person name="Hughes K.W."/>
            <person name="Mata J.L."/>
            <person name="Ishikawa N.K."/>
            <person name="Vargas-Isla R."/>
            <person name="Ushijima S."/>
            <person name="Smith C.A."/>
            <person name="Ahrendt S."/>
            <person name="Andreopoulos W."/>
            <person name="He G."/>
            <person name="Labutti K."/>
            <person name="Lipzen A."/>
            <person name="Ng V."/>
            <person name="Sandor L."/>
            <person name="Barry K."/>
            <person name="Martinez A.T."/>
            <person name="Xiao Y."/>
            <person name="Gibbons J.G."/>
            <person name="Terashima K."/>
            <person name="Hibbett D.S."/>
            <person name="Grigoriev I.V."/>
        </authorList>
    </citation>
    <scope>NUCLEOTIDE SEQUENCE</scope>
    <source>
        <strain evidence="12">Sp2 HRB7682 ss15</strain>
    </source>
</reference>
<dbReference type="InterPro" id="IPR036396">
    <property type="entry name" value="Cyt_P450_sf"/>
</dbReference>
<evidence type="ECO:0000256" key="10">
    <source>
        <dbReference type="RuleBase" id="RU000461"/>
    </source>
</evidence>
<dbReference type="GO" id="GO:0016705">
    <property type="term" value="F:oxidoreductase activity, acting on paired donors, with incorporation or reduction of molecular oxygen"/>
    <property type="evidence" value="ECO:0007669"/>
    <property type="project" value="InterPro"/>
</dbReference>
<dbReference type="PRINTS" id="PR00463">
    <property type="entry name" value="EP450I"/>
</dbReference>
<accession>A0A9W8ZSY3</accession>
<evidence type="ECO:0000256" key="2">
    <source>
        <dbReference type="ARBA" id="ARBA00005179"/>
    </source>
</evidence>
<proteinExistence type="inferred from homology"/>
<keyword evidence="4 9" id="KW-0349">Heme</keyword>
<keyword evidence="7 9" id="KW-0408">Iron</keyword>
<keyword evidence="11" id="KW-0812">Transmembrane</keyword>
<gene>
    <name evidence="12" type="ORF">C8J55DRAFT_529417</name>
</gene>
<dbReference type="InterPro" id="IPR017972">
    <property type="entry name" value="Cyt_P450_CS"/>
</dbReference>
<protein>
    <submittedName>
        <fullName evidence="12">Cytochrome P450</fullName>
    </submittedName>
</protein>
<feature type="binding site" description="axial binding residue" evidence="9">
    <location>
        <position position="482"/>
    </location>
    <ligand>
        <name>heme</name>
        <dbReference type="ChEBI" id="CHEBI:30413"/>
    </ligand>
    <ligandPart>
        <name>Fe</name>
        <dbReference type="ChEBI" id="CHEBI:18248"/>
    </ligandPart>
</feature>
<name>A0A9W8ZSY3_9AGAR</name>
<evidence type="ECO:0000256" key="8">
    <source>
        <dbReference type="ARBA" id="ARBA00023033"/>
    </source>
</evidence>
<dbReference type="GO" id="GO:0004497">
    <property type="term" value="F:monooxygenase activity"/>
    <property type="evidence" value="ECO:0007669"/>
    <property type="project" value="UniProtKB-KW"/>
</dbReference>
<evidence type="ECO:0000256" key="11">
    <source>
        <dbReference type="SAM" id="Phobius"/>
    </source>
</evidence>
<dbReference type="AlphaFoldDB" id="A0A9W8ZSY3"/>
<dbReference type="PROSITE" id="PS00086">
    <property type="entry name" value="CYTOCHROME_P450"/>
    <property type="match status" value="1"/>
</dbReference>
<organism evidence="12 13">
    <name type="scientific">Lentinula lateritia</name>
    <dbReference type="NCBI Taxonomy" id="40482"/>
    <lineage>
        <taxon>Eukaryota</taxon>
        <taxon>Fungi</taxon>
        <taxon>Dikarya</taxon>
        <taxon>Basidiomycota</taxon>
        <taxon>Agaricomycotina</taxon>
        <taxon>Agaricomycetes</taxon>
        <taxon>Agaricomycetidae</taxon>
        <taxon>Agaricales</taxon>
        <taxon>Marasmiineae</taxon>
        <taxon>Omphalotaceae</taxon>
        <taxon>Lentinula</taxon>
    </lineage>
</organism>
<evidence type="ECO:0000256" key="4">
    <source>
        <dbReference type="ARBA" id="ARBA00022617"/>
    </source>
</evidence>
<reference evidence="12" key="2">
    <citation type="journal article" date="2023" name="Proc. Natl. Acad. Sci. U.S.A.">
        <title>A global phylogenomic analysis of the shiitake genus Lentinula.</title>
        <authorList>
            <person name="Sierra-Patev S."/>
            <person name="Min B."/>
            <person name="Naranjo-Ortiz M."/>
            <person name="Looney B."/>
            <person name="Konkel Z."/>
            <person name="Slot J.C."/>
            <person name="Sakamoto Y."/>
            <person name="Steenwyk J.L."/>
            <person name="Rokas A."/>
            <person name="Carro J."/>
            <person name="Camarero S."/>
            <person name="Ferreira P."/>
            <person name="Molpeceres G."/>
            <person name="Ruiz-Duenas F.J."/>
            <person name="Serrano A."/>
            <person name="Henrissat B."/>
            <person name="Drula E."/>
            <person name="Hughes K.W."/>
            <person name="Mata J.L."/>
            <person name="Ishikawa N.K."/>
            <person name="Vargas-Isla R."/>
            <person name="Ushijima S."/>
            <person name="Smith C.A."/>
            <person name="Donoghue J."/>
            <person name="Ahrendt S."/>
            <person name="Andreopoulos W."/>
            <person name="He G."/>
            <person name="LaButti K."/>
            <person name="Lipzen A."/>
            <person name="Ng V."/>
            <person name="Riley R."/>
            <person name="Sandor L."/>
            <person name="Barry K."/>
            <person name="Martinez A.T."/>
            <person name="Xiao Y."/>
            <person name="Gibbons J.G."/>
            <person name="Terashima K."/>
            <person name="Grigoriev I.V."/>
            <person name="Hibbett D."/>
        </authorList>
    </citation>
    <scope>NUCLEOTIDE SEQUENCE</scope>
    <source>
        <strain evidence="12">Sp2 HRB7682 ss15</strain>
    </source>
</reference>
<dbReference type="InterPro" id="IPR001128">
    <property type="entry name" value="Cyt_P450"/>
</dbReference>
<dbReference type="InterPro" id="IPR050364">
    <property type="entry name" value="Cytochrome_P450_fung"/>
</dbReference>
<dbReference type="Proteomes" id="UP001150238">
    <property type="component" value="Unassembled WGS sequence"/>
</dbReference>
<dbReference type="GO" id="GO:0020037">
    <property type="term" value="F:heme binding"/>
    <property type="evidence" value="ECO:0007669"/>
    <property type="project" value="InterPro"/>
</dbReference>
<keyword evidence="6 10" id="KW-0560">Oxidoreductase</keyword>
<dbReference type="PANTHER" id="PTHR46300:SF7">
    <property type="entry name" value="P450, PUTATIVE (EUROFUNG)-RELATED"/>
    <property type="match status" value="1"/>
</dbReference>
<evidence type="ECO:0000256" key="6">
    <source>
        <dbReference type="ARBA" id="ARBA00023002"/>
    </source>
</evidence>
<comment type="similarity">
    <text evidence="3 10">Belongs to the cytochrome P450 family.</text>
</comment>